<keyword evidence="2" id="KW-1185">Reference proteome</keyword>
<evidence type="ECO:0008006" key="3">
    <source>
        <dbReference type="Google" id="ProtNLM"/>
    </source>
</evidence>
<dbReference type="STRING" id="2015173.A0A026WHZ0"/>
<dbReference type="GO" id="GO:0071897">
    <property type="term" value="P:DNA biosynthetic process"/>
    <property type="evidence" value="ECO:0007669"/>
    <property type="project" value="UniProtKB-ARBA"/>
</dbReference>
<sequence>MRILRSEFRHLSEDDFELLTRKGVFPYEYVDSAEKLLETCLPPRESFHSSLIDDTVTYYTLPGFTGNAMLKHTRINFELLTDIDMVMYIERGIRGDLSQCSNRYAQANNKYMQSYDPSKPSSYLMYYDVNNLYGWAMCQPLPYAEFRWVDDTSNFDVNAIAPDSSKGYILEVDLEYPQQLHDAHVDLPFCPTRDKPPGKRQDKLLATVYDKKRYVIHYRNLQQCTRHGLRVTKIHRVLEFAQSPWHHVDVKLLTKWNGPYGSEAMIAKPNFHSRSVFSENLVAIEMRKLEVKFNKPIYVGMCILDIFKVCLYEFHHEYMLPLYREKCKVTYTDTDSLIYHIECEDVYEQMKRDLARFDTSYYASDNVYGIPLANKKVPSLMKDENNGAIMTEFVGLRAKMYALKVDGKKDTKKAKGVKTNVVARTIAFDDYMQCLKDYIEMTRDQSRITLKLHNVYTVRETKIALSPYDDKRYVVPDTTDTLPWGHFRIPL</sequence>
<dbReference type="PANTHER" id="PTHR31511:SF12">
    <property type="entry name" value="RHO TERMINATION FACTOR N-TERMINAL DOMAIN-CONTAINING PROTEIN"/>
    <property type="match status" value="1"/>
</dbReference>
<dbReference type="AlphaFoldDB" id="A0A026WHZ0"/>
<dbReference type="InterPro" id="IPR043502">
    <property type="entry name" value="DNA/RNA_pol_sf"/>
</dbReference>
<name>A0A026WHZ0_OOCBI</name>
<dbReference type="OrthoDB" id="414982at2759"/>
<dbReference type="PANTHER" id="PTHR31511">
    <property type="entry name" value="PROTEIN CBG23764"/>
    <property type="match status" value="1"/>
</dbReference>
<dbReference type="InterPro" id="IPR023211">
    <property type="entry name" value="DNA_pol_palm_dom_sf"/>
</dbReference>
<gene>
    <name evidence="1" type="ORF">X777_04304</name>
</gene>
<evidence type="ECO:0000313" key="2">
    <source>
        <dbReference type="Proteomes" id="UP000053097"/>
    </source>
</evidence>
<accession>A0A026WHZ0</accession>
<dbReference type="SUPFAM" id="SSF56672">
    <property type="entry name" value="DNA/RNA polymerases"/>
    <property type="match status" value="1"/>
</dbReference>
<dbReference type="OMA" id="IRICNSE"/>
<reference evidence="1 2" key="1">
    <citation type="journal article" date="2014" name="Curr. Biol.">
        <title>The genome of the clonal raider ant Cerapachys biroi.</title>
        <authorList>
            <person name="Oxley P.R."/>
            <person name="Ji L."/>
            <person name="Fetter-Pruneda I."/>
            <person name="McKenzie S.K."/>
            <person name="Li C."/>
            <person name="Hu H."/>
            <person name="Zhang G."/>
            <person name="Kronauer D.J."/>
        </authorList>
    </citation>
    <scope>NUCLEOTIDE SEQUENCE [LARGE SCALE GENOMIC DNA]</scope>
</reference>
<proteinExistence type="predicted"/>
<evidence type="ECO:0000313" key="1">
    <source>
        <dbReference type="EMBL" id="EZA55662.1"/>
    </source>
</evidence>
<dbReference type="EMBL" id="KK107195">
    <property type="protein sequence ID" value="EZA55662.1"/>
    <property type="molecule type" value="Genomic_DNA"/>
</dbReference>
<dbReference type="Gene3D" id="3.90.1600.10">
    <property type="entry name" value="Palm domain of DNA polymerase"/>
    <property type="match status" value="1"/>
</dbReference>
<dbReference type="Proteomes" id="UP000053097">
    <property type="component" value="Unassembled WGS sequence"/>
</dbReference>
<protein>
    <recommendedName>
        <fullName evidence="3">DNA-directed DNA polymerase</fullName>
    </recommendedName>
</protein>
<organism evidence="1 2">
    <name type="scientific">Ooceraea biroi</name>
    <name type="common">Clonal raider ant</name>
    <name type="synonym">Cerapachys biroi</name>
    <dbReference type="NCBI Taxonomy" id="2015173"/>
    <lineage>
        <taxon>Eukaryota</taxon>
        <taxon>Metazoa</taxon>
        <taxon>Ecdysozoa</taxon>
        <taxon>Arthropoda</taxon>
        <taxon>Hexapoda</taxon>
        <taxon>Insecta</taxon>
        <taxon>Pterygota</taxon>
        <taxon>Neoptera</taxon>
        <taxon>Endopterygota</taxon>
        <taxon>Hymenoptera</taxon>
        <taxon>Apocrita</taxon>
        <taxon>Aculeata</taxon>
        <taxon>Formicoidea</taxon>
        <taxon>Formicidae</taxon>
        <taxon>Dorylinae</taxon>
        <taxon>Ooceraea</taxon>
    </lineage>
</organism>